<sequence>MKKKLVSEWLENVRDLFMFFAFCGLAYSDIAALTQDNICKSFDGKLWIIT</sequence>
<evidence type="ECO:0000313" key="1">
    <source>
        <dbReference type="EMBL" id="MPM18775.1"/>
    </source>
</evidence>
<name>A0A644XRL8_9ZZZZ</name>
<comment type="caution">
    <text evidence="1">The sequence shown here is derived from an EMBL/GenBank/DDBJ whole genome shotgun (WGS) entry which is preliminary data.</text>
</comment>
<dbReference type="AlphaFoldDB" id="A0A644XRL8"/>
<organism evidence="1">
    <name type="scientific">bioreactor metagenome</name>
    <dbReference type="NCBI Taxonomy" id="1076179"/>
    <lineage>
        <taxon>unclassified sequences</taxon>
        <taxon>metagenomes</taxon>
        <taxon>ecological metagenomes</taxon>
    </lineage>
</organism>
<reference evidence="1" key="1">
    <citation type="submission" date="2019-08" db="EMBL/GenBank/DDBJ databases">
        <authorList>
            <person name="Kucharzyk K."/>
            <person name="Murdoch R.W."/>
            <person name="Higgins S."/>
            <person name="Loffler F."/>
        </authorList>
    </citation>
    <scope>NUCLEOTIDE SEQUENCE</scope>
</reference>
<protein>
    <submittedName>
        <fullName evidence="1">Uncharacterized protein</fullName>
    </submittedName>
</protein>
<gene>
    <name evidence="1" type="ORF">SDC9_65191</name>
</gene>
<dbReference type="EMBL" id="VSSQ01003046">
    <property type="protein sequence ID" value="MPM18775.1"/>
    <property type="molecule type" value="Genomic_DNA"/>
</dbReference>
<accession>A0A644XRL8</accession>
<proteinExistence type="predicted"/>